<feature type="region of interest" description="Disordered" evidence="1">
    <location>
        <begin position="1"/>
        <end position="69"/>
    </location>
</feature>
<dbReference type="Pfam" id="PF10224">
    <property type="entry name" value="DUF2205"/>
    <property type="match status" value="1"/>
</dbReference>
<evidence type="ECO:0000256" key="1">
    <source>
        <dbReference type="SAM" id="MobiDB-lite"/>
    </source>
</evidence>
<feature type="compositionally biased region" description="Basic and acidic residues" evidence="1">
    <location>
        <begin position="41"/>
        <end position="56"/>
    </location>
</feature>
<gene>
    <name evidence="2" type="ORF">BN7_2356</name>
</gene>
<protein>
    <submittedName>
        <fullName evidence="2">Uncharacterized protein</fullName>
    </submittedName>
</protein>
<organism evidence="2 3">
    <name type="scientific">Wickerhamomyces ciferrii (strain ATCC 14091 / BCRC 22168 / CBS 111 / JCM 3599 / NBRC 0793 / NRRL Y-1031 F-60-10)</name>
    <name type="common">Yeast</name>
    <name type="synonym">Pichia ciferrii</name>
    <dbReference type="NCBI Taxonomy" id="1206466"/>
    <lineage>
        <taxon>Eukaryota</taxon>
        <taxon>Fungi</taxon>
        <taxon>Dikarya</taxon>
        <taxon>Ascomycota</taxon>
        <taxon>Saccharomycotina</taxon>
        <taxon>Saccharomycetes</taxon>
        <taxon>Phaffomycetales</taxon>
        <taxon>Wickerhamomycetaceae</taxon>
        <taxon>Wickerhamomyces</taxon>
    </lineage>
</organism>
<dbReference type="Gene3D" id="1.20.5.170">
    <property type="match status" value="1"/>
</dbReference>
<dbReference type="HOGENOM" id="CLU_2016985_0_0_1"/>
<proteinExistence type="predicted"/>
<accession>K0KKY7</accession>
<sequence length="123" mass="13908">MSATPESPVSKTNESTAENSIVNEQQSNIETPSSQEVEVGIPKEVEIEESTSKEVNDTDEAIDDDQPLSKFEESLQLRDKMEALIRRTVQTKKRCDKLDHDNKYLQEYVGNLMNSGDFLSKRA</sequence>
<dbReference type="AlphaFoldDB" id="K0KKY7"/>
<dbReference type="EMBL" id="CAIF01000053">
    <property type="protein sequence ID" value="CCH42812.1"/>
    <property type="molecule type" value="Genomic_DNA"/>
</dbReference>
<evidence type="ECO:0000313" key="3">
    <source>
        <dbReference type="Proteomes" id="UP000009328"/>
    </source>
</evidence>
<feature type="compositionally biased region" description="Polar residues" evidence="1">
    <location>
        <begin position="1"/>
        <end position="36"/>
    </location>
</feature>
<dbReference type="InParanoid" id="K0KKY7"/>
<keyword evidence="3" id="KW-1185">Reference proteome</keyword>
<dbReference type="InterPro" id="IPR019357">
    <property type="entry name" value="SCOC"/>
</dbReference>
<evidence type="ECO:0000313" key="2">
    <source>
        <dbReference type="EMBL" id="CCH42812.1"/>
    </source>
</evidence>
<dbReference type="Proteomes" id="UP000009328">
    <property type="component" value="Unassembled WGS sequence"/>
</dbReference>
<name>K0KKY7_WICCF</name>
<feature type="compositionally biased region" description="Acidic residues" evidence="1">
    <location>
        <begin position="57"/>
        <end position="66"/>
    </location>
</feature>
<comment type="caution">
    <text evidence="2">The sequence shown here is derived from an EMBL/GenBank/DDBJ whole genome shotgun (WGS) entry which is preliminary data.</text>
</comment>
<reference evidence="2 3" key="1">
    <citation type="journal article" date="2012" name="Eukaryot. Cell">
        <title>Draft genome sequence of Wickerhamomyces ciferrii NRRL Y-1031 F-60-10.</title>
        <authorList>
            <person name="Schneider J."/>
            <person name="Andrea H."/>
            <person name="Blom J."/>
            <person name="Jaenicke S."/>
            <person name="Ruckert C."/>
            <person name="Schorsch C."/>
            <person name="Szczepanowski R."/>
            <person name="Farwick M."/>
            <person name="Goesmann A."/>
            <person name="Puhler A."/>
            <person name="Schaffer S."/>
            <person name="Tauch A."/>
            <person name="Kohler T."/>
            <person name="Brinkrolf K."/>
        </authorList>
    </citation>
    <scope>NUCLEOTIDE SEQUENCE [LARGE SCALE GENOMIC DNA]</scope>
    <source>
        <strain evidence="3">ATCC 14091 / BCRC 22168 / CBS 111 / JCM 3599 / NBRC 0793 / NRRL Y-1031 F-60-10</strain>
    </source>
</reference>